<dbReference type="PANTHER" id="PTHR11614">
    <property type="entry name" value="PHOSPHOLIPASE-RELATED"/>
    <property type="match status" value="1"/>
</dbReference>
<dbReference type="SUPFAM" id="SSF53474">
    <property type="entry name" value="alpha/beta-Hydrolases"/>
    <property type="match status" value="1"/>
</dbReference>
<dbReference type="GO" id="GO:0016787">
    <property type="term" value="F:hydrolase activity"/>
    <property type="evidence" value="ECO:0007669"/>
    <property type="project" value="UniProtKB-KW"/>
</dbReference>
<comment type="caution">
    <text evidence="2">The sequence shown here is derived from an EMBL/GenBank/DDBJ whole genome shotgun (WGS) entry which is preliminary data.</text>
</comment>
<dbReference type="Proteomes" id="UP000601768">
    <property type="component" value="Unassembled WGS sequence"/>
</dbReference>
<evidence type="ECO:0000259" key="1">
    <source>
        <dbReference type="Pfam" id="PF12146"/>
    </source>
</evidence>
<keyword evidence="2" id="KW-0378">Hydrolase</keyword>
<proteinExistence type="predicted"/>
<evidence type="ECO:0000313" key="2">
    <source>
        <dbReference type="EMBL" id="MBC3767628.1"/>
    </source>
</evidence>
<dbReference type="InterPro" id="IPR029058">
    <property type="entry name" value="AB_hydrolase_fold"/>
</dbReference>
<dbReference type="EMBL" id="JACNEP010000021">
    <property type="protein sequence ID" value="MBC3767628.1"/>
    <property type="molecule type" value="Genomic_DNA"/>
</dbReference>
<keyword evidence="3" id="KW-1185">Reference proteome</keyword>
<dbReference type="Gene3D" id="3.40.50.1820">
    <property type="entry name" value="alpha/beta hydrolase"/>
    <property type="match status" value="1"/>
</dbReference>
<dbReference type="AlphaFoldDB" id="A0A8J6J0P6"/>
<accession>A0A8J6J0P6</accession>
<feature type="domain" description="Serine aminopeptidase S33" evidence="1">
    <location>
        <begin position="54"/>
        <end position="307"/>
    </location>
</feature>
<dbReference type="InterPro" id="IPR022742">
    <property type="entry name" value="Hydrolase_4"/>
</dbReference>
<reference evidence="2" key="2">
    <citation type="submission" date="2020-08" db="EMBL/GenBank/DDBJ databases">
        <authorList>
            <person name="Lai Q."/>
        </authorList>
    </citation>
    <scope>NUCLEOTIDE SEQUENCE</scope>
    <source>
        <strain evidence="2">S27-2</strain>
    </source>
</reference>
<gene>
    <name evidence="2" type="ORF">H8B19_17240</name>
</gene>
<dbReference type="Pfam" id="PF12146">
    <property type="entry name" value="Hydrolase_4"/>
    <property type="match status" value="1"/>
</dbReference>
<protein>
    <submittedName>
        <fullName evidence="2">Alpha/beta fold hydrolase</fullName>
    </submittedName>
</protein>
<sequence length="324" mass="36475">MSQPFLLTSETDLSTDYKQKVLPFFADRVVQGTFSGVNNNEIAYAYVIHPDEIGSIVISSGRIESLIKYKELLFDLYQNGYSVFIWDHRGQGLSGRMLPQKQRGYVENFDNFVADMQQFYQTIVKPNSPHKPKLLCHSMGGAIGALYLLKHPDDFSSVVFSSPMFGIKSPIPDWAALPIINAGLGLNATFSNKAWYFIGQTDYIAVPFAMNTITHSKLRYQIFRDEYEQKPQAKLGGVTLRWLKSAFIAMEHIANSADKIELPVLVMQSGGDMVVENKAQDEVCNKLPNCSVQKIDGAKHELLMEQDQYRTPALNHVLTFFAAN</sequence>
<organism evidence="2 3">
    <name type="scientific">Neptunicella marina</name>
    <dbReference type="NCBI Taxonomy" id="2125989"/>
    <lineage>
        <taxon>Bacteria</taxon>
        <taxon>Pseudomonadati</taxon>
        <taxon>Pseudomonadota</taxon>
        <taxon>Gammaproteobacteria</taxon>
        <taxon>Alteromonadales</taxon>
        <taxon>Alteromonadaceae</taxon>
        <taxon>Neptunicella</taxon>
    </lineage>
</organism>
<name>A0A8J6J0P6_9ALTE</name>
<dbReference type="InterPro" id="IPR051044">
    <property type="entry name" value="MAG_DAG_Lipase"/>
</dbReference>
<evidence type="ECO:0000313" key="3">
    <source>
        <dbReference type="Proteomes" id="UP000601768"/>
    </source>
</evidence>
<reference evidence="2" key="1">
    <citation type="journal article" date="2018" name="Int. J. Syst. Evol. Microbiol.">
        <title>Neptunicella marina gen. nov., sp. nov., isolated from surface seawater.</title>
        <authorList>
            <person name="Liu X."/>
            <person name="Lai Q."/>
            <person name="Du Y."/>
            <person name="Zhang X."/>
            <person name="Liu Z."/>
            <person name="Sun F."/>
            <person name="Shao Z."/>
        </authorList>
    </citation>
    <scope>NUCLEOTIDE SEQUENCE</scope>
    <source>
        <strain evidence="2">S27-2</strain>
    </source>
</reference>